<evidence type="ECO:0000313" key="3">
    <source>
        <dbReference type="Proteomes" id="UP001346149"/>
    </source>
</evidence>
<evidence type="ECO:0000313" key="2">
    <source>
        <dbReference type="EMBL" id="KAK4777089.1"/>
    </source>
</evidence>
<feature type="region of interest" description="Disordered" evidence="1">
    <location>
        <begin position="85"/>
        <end position="176"/>
    </location>
</feature>
<evidence type="ECO:0000256" key="1">
    <source>
        <dbReference type="SAM" id="MobiDB-lite"/>
    </source>
</evidence>
<sequence length="176" mass="20433">MMLHIEKRGQYPGRRKEPWLYMNQNYIENLQEMIQAEILSCLIPSISNSYVKNPILLRRRNQRRWRRHCRGRRRIRWLQALARQGRRSSGAMNDPRMHTTGKSAEISTDPTLAWKTTTPRRSLGSRGRSTCGRRGSPAGGRGRRRAMRLGGRRGGGWRSGEGDYEDNGDVKLHYKS</sequence>
<proteinExistence type="predicted"/>
<name>A0AAN7L423_TRANT</name>
<dbReference type="EMBL" id="JAXQNO010000018">
    <property type="protein sequence ID" value="KAK4777089.1"/>
    <property type="molecule type" value="Genomic_DNA"/>
</dbReference>
<keyword evidence="3" id="KW-1185">Reference proteome</keyword>
<reference evidence="2 3" key="1">
    <citation type="journal article" date="2023" name="Hortic Res">
        <title>Pangenome of water caltrop reveals structural variations and asymmetric subgenome divergence after allopolyploidization.</title>
        <authorList>
            <person name="Zhang X."/>
            <person name="Chen Y."/>
            <person name="Wang L."/>
            <person name="Yuan Y."/>
            <person name="Fang M."/>
            <person name="Shi L."/>
            <person name="Lu R."/>
            <person name="Comes H.P."/>
            <person name="Ma Y."/>
            <person name="Chen Y."/>
            <person name="Huang G."/>
            <person name="Zhou Y."/>
            <person name="Zheng Z."/>
            <person name="Qiu Y."/>
        </authorList>
    </citation>
    <scope>NUCLEOTIDE SEQUENCE [LARGE SCALE GENOMIC DNA]</scope>
    <source>
        <strain evidence="2">F231</strain>
    </source>
</reference>
<protein>
    <submittedName>
        <fullName evidence="2">Uncharacterized protein</fullName>
    </submittedName>
</protein>
<gene>
    <name evidence="2" type="ORF">SAY86_005777</name>
</gene>
<comment type="caution">
    <text evidence="2">The sequence shown here is derived from an EMBL/GenBank/DDBJ whole genome shotgun (WGS) entry which is preliminary data.</text>
</comment>
<accession>A0AAN7L423</accession>
<feature type="compositionally biased region" description="Low complexity" evidence="1">
    <location>
        <begin position="116"/>
        <end position="136"/>
    </location>
</feature>
<feature type="compositionally biased region" description="Polar residues" evidence="1">
    <location>
        <begin position="100"/>
        <end position="110"/>
    </location>
</feature>
<organism evidence="2 3">
    <name type="scientific">Trapa natans</name>
    <name type="common">Water chestnut</name>
    <dbReference type="NCBI Taxonomy" id="22666"/>
    <lineage>
        <taxon>Eukaryota</taxon>
        <taxon>Viridiplantae</taxon>
        <taxon>Streptophyta</taxon>
        <taxon>Embryophyta</taxon>
        <taxon>Tracheophyta</taxon>
        <taxon>Spermatophyta</taxon>
        <taxon>Magnoliopsida</taxon>
        <taxon>eudicotyledons</taxon>
        <taxon>Gunneridae</taxon>
        <taxon>Pentapetalae</taxon>
        <taxon>rosids</taxon>
        <taxon>malvids</taxon>
        <taxon>Myrtales</taxon>
        <taxon>Lythraceae</taxon>
        <taxon>Trapa</taxon>
    </lineage>
</organism>
<dbReference type="AlphaFoldDB" id="A0AAN7L423"/>
<dbReference type="Proteomes" id="UP001346149">
    <property type="component" value="Unassembled WGS sequence"/>
</dbReference>
<feature type="compositionally biased region" description="Basic residues" evidence="1">
    <location>
        <begin position="141"/>
        <end position="151"/>
    </location>
</feature>